<evidence type="ECO:0000313" key="2">
    <source>
        <dbReference type="EMBL" id="KAK6144769.1"/>
    </source>
</evidence>
<dbReference type="Gene3D" id="3.30.70.270">
    <property type="match status" value="1"/>
</dbReference>
<dbReference type="Pfam" id="PF00665">
    <property type="entry name" value="rve"/>
    <property type="match status" value="1"/>
</dbReference>
<dbReference type="InterPro" id="IPR052160">
    <property type="entry name" value="Gypsy_RT_Integrase-like"/>
</dbReference>
<name>A0ABR0WFB6_REHGL</name>
<dbReference type="SUPFAM" id="SSF53098">
    <property type="entry name" value="Ribonuclease H-like"/>
    <property type="match status" value="1"/>
</dbReference>
<proteinExistence type="predicted"/>
<dbReference type="Pfam" id="PF17921">
    <property type="entry name" value="Integrase_H2C2"/>
    <property type="match status" value="1"/>
</dbReference>
<dbReference type="EMBL" id="JABTTQ020000012">
    <property type="protein sequence ID" value="KAK6144769.1"/>
    <property type="molecule type" value="Genomic_DNA"/>
</dbReference>
<dbReference type="Proteomes" id="UP001318860">
    <property type="component" value="Unassembled WGS sequence"/>
</dbReference>
<evidence type="ECO:0000313" key="3">
    <source>
        <dbReference type="Proteomes" id="UP001318860"/>
    </source>
</evidence>
<feature type="domain" description="Integrase catalytic" evidence="1">
    <location>
        <begin position="221"/>
        <end position="317"/>
    </location>
</feature>
<dbReference type="Gene3D" id="1.10.340.70">
    <property type="match status" value="1"/>
</dbReference>
<dbReference type="InterPro" id="IPR043128">
    <property type="entry name" value="Rev_trsase/Diguanyl_cyclase"/>
</dbReference>
<dbReference type="InterPro" id="IPR001584">
    <property type="entry name" value="Integrase_cat-core"/>
</dbReference>
<dbReference type="PROSITE" id="PS50994">
    <property type="entry name" value="INTEGRASE"/>
    <property type="match status" value="1"/>
</dbReference>
<dbReference type="InterPro" id="IPR041588">
    <property type="entry name" value="Integrase_H2C2"/>
</dbReference>
<organism evidence="2 3">
    <name type="scientific">Rehmannia glutinosa</name>
    <name type="common">Chinese foxglove</name>
    <dbReference type="NCBI Taxonomy" id="99300"/>
    <lineage>
        <taxon>Eukaryota</taxon>
        <taxon>Viridiplantae</taxon>
        <taxon>Streptophyta</taxon>
        <taxon>Embryophyta</taxon>
        <taxon>Tracheophyta</taxon>
        <taxon>Spermatophyta</taxon>
        <taxon>Magnoliopsida</taxon>
        <taxon>eudicotyledons</taxon>
        <taxon>Gunneridae</taxon>
        <taxon>Pentapetalae</taxon>
        <taxon>asterids</taxon>
        <taxon>lamiids</taxon>
        <taxon>Lamiales</taxon>
        <taxon>Orobanchaceae</taxon>
        <taxon>Rehmannieae</taxon>
        <taxon>Rehmannia</taxon>
    </lineage>
</organism>
<reference evidence="2 3" key="1">
    <citation type="journal article" date="2021" name="Comput. Struct. Biotechnol. J.">
        <title>De novo genome assembly of the potent medicinal plant Rehmannia glutinosa using nanopore technology.</title>
        <authorList>
            <person name="Ma L."/>
            <person name="Dong C."/>
            <person name="Song C."/>
            <person name="Wang X."/>
            <person name="Zheng X."/>
            <person name="Niu Y."/>
            <person name="Chen S."/>
            <person name="Feng W."/>
        </authorList>
    </citation>
    <scope>NUCLEOTIDE SEQUENCE [LARGE SCALE GENOMIC DNA]</scope>
    <source>
        <strain evidence="2">DH-2019</strain>
    </source>
</reference>
<keyword evidence="3" id="KW-1185">Reference proteome</keyword>
<dbReference type="InterPro" id="IPR012337">
    <property type="entry name" value="RNaseH-like_sf"/>
</dbReference>
<dbReference type="Gene3D" id="3.30.420.10">
    <property type="entry name" value="Ribonuclease H-like superfamily/Ribonuclease H"/>
    <property type="match status" value="1"/>
</dbReference>
<gene>
    <name evidence="2" type="ORF">DH2020_021589</name>
</gene>
<sequence>MQTRLNPGMKEIVRNEIIKLLDNEIIYPISDSKWRCEEKNLVLNWEKCHFMVTTGIVLGHIISIKGIEDSKPRVIRWILLLQEFNITIRDKKGVEKVVDDHLSRLICDDSFQTPPINDTFPDAQLFNVTVVPWFADIVNFLVTGMMPSNWNSQDKKKFLTEEVGSIIKFCHSEACGGHFSVKKTSTKILQCRFYWPNLFKDTYTFCKSCENCQMLGSISKRNMMPLNLILVIEIFDCWGIDFMGPFPVSFGFIYILVAIDYVSKWIEVIPCRNNDHKTVIKFLKENILSRFGIPRVIISDGGTHFCNKVFATKFLHL</sequence>
<dbReference type="SUPFAM" id="SSF56672">
    <property type="entry name" value="DNA/RNA polymerases"/>
    <property type="match status" value="1"/>
</dbReference>
<evidence type="ECO:0000259" key="1">
    <source>
        <dbReference type="PROSITE" id="PS50994"/>
    </source>
</evidence>
<protein>
    <recommendedName>
        <fullName evidence="1">Integrase catalytic domain-containing protein</fullName>
    </recommendedName>
</protein>
<comment type="caution">
    <text evidence="2">The sequence shown here is derived from an EMBL/GenBank/DDBJ whole genome shotgun (WGS) entry which is preliminary data.</text>
</comment>
<accession>A0ABR0WFB6</accession>
<dbReference type="PANTHER" id="PTHR47266">
    <property type="entry name" value="ENDONUCLEASE-RELATED"/>
    <property type="match status" value="1"/>
</dbReference>
<dbReference type="InterPro" id="IPR036397">
    <property type="entry name" value="RNaseH_sf"/>
</dbReference>
<dbReference type="InterPro" id="IPR043502">
    <property type="entry name" value="DNA/RNA_pol_sf"/>
</dbReference>